<evidence type="ECO:0000313" key="4">
    <source>
        <dbReference type="Proteomes" id="UP000410492"/>
    </source>
</evidence>
<evidence type="ECO:0000313" key="3">
    <source>
        <dbReference type="EMBL" id="VEN64301.1"/>
    </source>
</evidence>
<dbReference type="Proteomes" id="UP000410492">
    <property type="component" value="Unassembled WGS sequence"/>
</dbReference>
<keyword evidence="4" id="KW-1185">Reference proteome</keyword>
<dbReference type="GO" id="GO:0047372">
    <property type="term" value="F:monoacylglycerol lipase activity"/>
    <property type="evidence" value="ECO:0007669"/>
    <property type="project" value="TreeGrafter"/>
</dbReference>
<dbReference type="SUPFAM" id="SSF53474">
    <property type="entry name" value="alpha/beta-Hydrolases"/>
    <property type="match status" value="1"/>
</dbReference>
<protein>
    <recommendedName>
        <fullName evidence="2">AB hydrolase-1 domain-containing protein</fullName>
    </recommendedName>
</protein>
<dbReference type="Pfam" id="PF00561">
    <property type="entry name" value="Abhydrolase_1"/>
    <property type="match status" value="1"/>
</dbReference>
<gene>
    <name evidence="3" type="ORF">CALMAC_LOCUS20861</name>
</gene>
<organism evidence="3 4">
    <name type="scientific">Callosobruchus maculatus</name>
    <name type="common">Southern cowpea weevil</name>
    <name type="synonym">Pulse bruchid</name>
    <dbReference type="NCBI Taxonomy" id="64391"/>
    <lineage>
        <taxon>Eukaryota</taxon>
        <taxon>Metazoa</taxon>
        <taxon>Ecdysozoa</taxon>
        <taxon>Arthropoda</taxon>
        <taxon>Hexapoda</taxon>
        <taxon>Insecta</taxon>
        <taxon>Pterygota</taxon>
        <taxon>Neoptera</taxon>
        <taxon>Endopterygota</taxon>
        <taxon>Coleoptera</taxon>
        <taxon>Polyphaga</taxon>
        <taxon>Cucujiformia</taxon>
        <taxon>Chrysomeloidea</taxon>
        <taxon>Chrysomelidae</taxon>
        <taxon>Bruchinae</taxon>
        <taxon>Bruchini</taxon>
        <taxon>Callosobruchus</taxon>
    </lineage>
</organism>
<keyword evidence="1" id="KW-0812">Transmembrane</keyword>
<keyword evidence="1" id="KW-1133">Transmembrane helix</keyword>
<dbReference type="GO" id="GO:0006660">
    <property type="term" value="P:phosphatidylserine catabolic process"/>
    <property type="evidence" value="ECO:0007669"/>
    <property type="project" value="TreeGrafter"/>
</dbReference>
<feature type="transmembrane region" description="Helical" evidence="1">
    <location>
        <begin position="36"/>
        <end position="59"/>
    </location>
</feature>
<feature type="domain" description="AB hydrolase-1" evidence="2">
    <location>
        <begin position="140"/>
        <end position="254"/>
    </location>
</feature>
<name>A0A653DY69_CALMS</name>
<dbReference type="GO" id="GO:0052651">
    <property type="term" value="P:monoacylglycerol catabolic process"/>
    <property type="evidence" value="ECO:0007669"/>
    <property type="project" value="TreeGrafter"/>
</dbReference>
<dbReference type="EMBL" id="CAACVG010015264">
    <property type="protein sequence ID" value="VEN64301.1"/>
    <property type="molecule type" value="Genomic_DNA"/>
</dbReference>
<dbReference type="InterPro" id="IPR029058">
    <property type="entry name" value="AB_hydrolase_fold"/>
</dbReference>
<accession>A0A653DY69</accession>
<dbReference type="PANTHER" id="PTHR12277">
    <property type="entry name" value="ALPHA/BETA HYDROLASE DOMAIN-CONTAINING PROTEIN"/>
    <property type="match status" value="1"/>
</dbReference>
<dbReference type="GO" id="GO:0005789">
    <property type="term" value="C:endoplasmic reticulum membrane"/>
    <property type="evidence" value="ECO:0007669"/>
    <property type="project" value="TreeGrafter"/>
</dbReference>
<dbReference type="Gene3D" id="3.40.50.1820">
    <property type="entry name" value="alpha/beta hydrolase"/>
    <property type="match status" value="1"/>
</dbReference>
<dbReference type="GO" id="GO:0004622">
    <property type="term" value="F:phosphatidylcholine lysophospholipase activity"/>
    <property type="evidence" value="ECO:0007669"/>
    <property type="project" value="TreeGrafter"/>
</dbReference>
<evidence type="ECO:0000256" key="1">
    <source>
        <dbReference type="SAM" id="Phobius"/>
    </source>
</evidence>
<dbReference type="AlphaFoldDB" id="A0A653DY69"/>
<dbReference type="OrthoDB" id="10249433at2759"/>
<keyword evidence="1" id="KW-0472">Membrane</keyword>
<proteinExistence type="predicted"/>
<reference evidence="3 4" key="1">
    <citation type="submission" date="2019-01" db="EMBL/GenBank/DDBJ databases">
        <authorList>
            <person name="Sayadi A."/>
        </authorList>
    </citation>
    <scope>NUCLEOTIDE SEQUENCE [LARGE SCALE GENOMIC DNA]</scope>
</reference>
<sequence length="369" mass="42449">MKSTEARKGSGLCGYSYSLVLEGQNYTRCRKTSTRVAFATFKLLTLIFIVIFVIFPLSYKYSYKLQSSAVFLNFLHVPSDANYKNPSSYGLYGSRNFYVTHDGGITLGVWHILPENHTYPAYDADEGRYFEEALADGQDVIIYHHGNAGTRLTQHRVELYTILRRYFHVITFDYRSYGDSSNVAPSEKKVVVDSMFIYEWVQNRTKGNIFVWGHSLGTSIAIHSMALLQEKGVMPAGVILESPFNNMREEISEFPLARLFKNLPWFSYTVIDPMQENGFLFQSDKHICKVDAPIMILHAEDDHVVPFKLGRKLYQEGIKCRREDQGPLLFRAFDGKHGYDHKFICRAPEIHDIIRNFTSIALKDRTKVL</sequence>
<evidence type="ECO:0000259" key="2">
    <source>
        <dbReference type="Pfam" id="PF00561"/>
    </source>
</evidence>
<dbReference type="PANTHER" id="PTHR12277:SF194">
    <property type="entry name" value="FI04476P"/>
    <property type="match status" value="1"/>
</dbReference>
<dbReference type="InterPro" id="IPR000073">
    <property type="entry name" value="AB_hydrolase_1"/>
</dbReference>